<feature type="region of interest" description="Disordered" evidence="1">
    <location>
        <begin position="1"/>
        <end position="22"/>
    </location>
</feature>
<feature type="non-terminal residue" evidence="2">
    <location>
        <position position="153"/>
    </location>
</feature>
<evidence type="ECO:0000256" key="1">
    <source>
        <dbReference type="SAM" id="MobiDB-lite"/>
    </source>
</evidence>
<feature type="region of interest" description="Disordered" evidence="1">
    <location>
        <begin position="78"/>
        <end position="97"/>
    </location>
</feature>
<dbReference type="EMBL" id="JAYRBN010000056">
    <property type="protein sequence ID" value="KAL2743522.1"/>
    <property type="molecule type" value="Genomic_DNA"/>
</dbReference>
<gene>
    <name evidence="2" type="ORF">V1477_009011</name>
</gene>
<feature type="compositionally biased region" description="Basic and acidic residues" evidence="1">
    <location>
        <begin position="85"/>
        <end position="97"/>
    </location>
</feature>
<evidence type="ECO:0000313" key="2">
    <source>
        <dbReference type="EMBL" id="KAL2743522.1"/>
    </source>
</evidence>
<name>A0ABD2CEM9_VESMC</name>
<sequence length="153" mass="17541">MVETAPFESQFSNGRGKSLCNQRAGSCSRARGFPFVRQSSRSIMRQQYIIRVHPTLFALGFNNDTAELLTDWIMISSSSSASSRETSEDQSARSSLQERLDELRNAHTKCRRVGRVKKQWNPKVARATSVRAVRKVQSKKERYRSLRALRNME</sequence>
<dbReference type="Proteomes" id="UP001607303">
    <property type="component" value="Unassembled WGS sequence"/>
</dbReference>
<proteinExistence type="predicted"/>
<organism evidence="2 3">
    <name type="scientific">Vespula maculifrons</name>
    <name type="common">Eastern yellow jacket</name>
    <name type="synonym">Wasp</name>
    <dbReference type="NCBI Taxonomy" id="7453"/>
    <lineage>
        <taxon>Eukaryota</taxon>
        <taxon>Metazoa</taxon>
        <taxon>Ecdysozoa</taxon>
        <taxon>Arthropoda</taxon>
        <taxon>Hexapoda</taxon>
        <taxon>Insecta</taxon>
        <taxon>Pterygota</taxon>
        <taxon>Neoptera</taxon>
        <taxon>Endopterygota</taxon>
        <taxon>Hymenoptera</taxon>
        <taxon>Apocrita</taxon>
        <taxon>Aculeata</taxon>
        <taxon>Vespoidea</taxon>
        <taxon>Vespidae</taxon>
        <taxon>Vespinae</taxon>
        <taxon>Vespula</taxon>
    </lineage>
</organism>
<keyword evidence="3" id="KW-1185">Reference proteome</keyword>
<feature type="compositionally biased region" description="Polar residues" evidence="1">
    <location>
        <begin position="7"/>
        <end position="22"/>
    </location>
</feature>
<dbReference type="AlphaFoldDB" id="A0ABD2CEM9"/>
<accession>A0ABD2CEM9</accession>
<comment type="caution">
    <text evidence="2">The sequence shown here is derived from an EMBL/GenBank/DDBJ whole genome shotgun (WGS) entry which is preliminary data.</text>
</comment>
<evidence type="ECO:0000313" key="3">
    <source>
        <dbReference type="Proteomes" id="UP001607303"/>
    </source>
</evidence>
<reference evidence="2 3" key="1">
    <citation type="journal article" date="2024" name="Ann. Entomol. Soc. Am.">
        <title>Genomic analyses of the southern and eastern yellowjacket wasps (Hymenoptera: Vespidae) reveal evolutionary signatures of social life.</title>
        <authorList>
            <person name="Catto M.A."/>
            <person name="Caine P.B."/>
            <person name="Orr S.E."/>
            <person name="Hunt B.G."/>
            <person name="Goodisman M.A.D."/>
        </authorList>
    </citation>
    <scope>NUCLEOTIDE SEQUENCE [LARGE SCALE GENOMIC DNA]</scope>
    <source>
        <strain evidence="2">232</strain>
        <tissue evidence="2">Head and thorax</tissue>
    </source>
</reference>
<protein>
    <submittedName>
        <fullName evidence="2">Uncharacterized protein</fullName>
    </submittedName>
</protein>